<dbReference type="AlphaFoldDB" id="A0A177WLS6"/>
<dbReference type="eggNOG" id="KOG2421">
    <property type="taxonomic scope" value="Eukaryota"/>
</dbReference>
<feature type="repeat" description="ANK" evidence="4">
    <location>
        <begin position="443"/>
        <end position="475"/>
    </location>
</feature>
<dbReference type="PROSITE" id="PS50297">
    <property type="entry name" value="ANK_REP_REGION"/>
    <property type="match status" value="3"/>
</dbReference>
<dbReference type="Pfam" id="PF03105">
    <property type="entry name" value="SPX"/>
    <property type="match status" value="2"/>
</dbReference>
<dbReference type="eggNOG" id="KOG1161">
    <property type="taxonomic scope" value="Eukaryota"/>
</dbReference>
<evidence type="ECO:0000256" key="3">
    <source>
        <dbReference type="ARBA" id="ARBA00023043"/>
    </source>
</evidence>
<organism evidence="8 9">
    <name type="scientific">Batrachochytrium dendrobatidis (strain JEL423)</name>
    <dbReference type="NCBI Taxonomy" id="403673"/>
    <lineage>
        <taxon>Eukaryota</taxon>
        <taxon>Fungi</taxon>
        <taxon>Fungi incertae sedis</taxon>
        <taxon>Chytridiomycota</taxon>
        <taxon>Chytridiomycota incertae sedis</taxon>
        <taxon>Chytridiomycetes</taxon>
        <taxon>Rhizophydiales</taxon>
        <taxon>Rhizophydiales incertae sedis</taxon>
        <taxon>Batrachochytrium</taxon>
    </lineage>
</organism>
<dbReference type="GO" id="GO:0047389">
    <property type="term" value="F:glycerophosphocholine phosphodiesterase activity"/>
    <property type="evidence" value="ECO:0007669"/>
    <property type="project" value="TreeGrafter"/>
</dbReference>
<dbReference type="PANTHER" id="PTHR22958">
    <property type="entry name" value="GLYCEROPHOSPHORYL DIESTER PHOSPHODIESTERASE"/>
    <property type="match status" value="1"/>
</dbReference>
<dbReference type="InterPro" id="IPR051578">
    <property type="entry name" value="GDPD"/>
</dbReference>
<dbReference type="eggNOG" id="KOG0504">
    <property type="taxonomic scope" value="Eukaryota"/>
</dbReference>
<name>A0A177WLS6_BATDL</name>
<dbReference type="OrthoDB" id="1577640at2759"/>
<feature type="repeat" description="ANK" evidence="4">
    <location>
        <begin position="345"/>
        <end position="377"/>
    </location>
</feature>
<dbReference type="InterPro" id="IPR004331">
    <property type="entry name" value="SPX_dom"/>
</dbReference>
<dbReference type="Pfam" id="PF00023">
    <property type="entry name" value="Ank"/>
    <property type="match status" value="1"/>
</dbReference>
<evidence type="ECO:0000259" key="6">
    <source>
        <dbReference type="PROSITE" id="PS51382"/>
    </source>
</evidence>
<dbReference type="InterPro" id="IPR036770">
    <property type="entry name" value="Ankyrin_rpt-contain_sf"/>
</dbReference>
<feature type="domain" description="GP-PDE" evidence="7">
    <location>
        <begin position="750"/>
        <end position="1053"/>
    </location>
</feature>
<dbReference type="PROSITE" id="PS51704">
    <property type="entry name" value="GP_PDE"/>
    <property type="match status" value="1"/>
</dbReference>
<dbReference type="PROSITE" id="PS50088">
    <property type="entry name" value="ANK_REPEAT"/>
    <property type="match status" value="4"/>
</dbReference>
<dbReference type="EMBL" id="DS022304">
    <property type="protein sequence ID" value="OAJ40645.1"/>
    <property type="molecule type" value="Genomic_DNA"/>
</dbReference>
<dbReference type="Pfam" id="PF12796">
    <property type="entry name" value="Ank_2"/>
    <property type="match status" value="2"/>
</dbReference>
<dbReference type="Gene3D" id="1.25.40.20">
    <property type="entry name" value="Ankyrin repeat-containing domain"/>
    <property type="match status" value="2"/>
</dbReference>
<keyword evidence="1" id="KW-0677">Repeat</keyword>
<dbReference type="GO" id="GO:0046475">
    <property type="term" value="P:glycerophospholipid catabolic process"/>
    <property type="evidence" value="ECO:0007669"/>
    <property type="project" value="TreeGrafter"/>
</dbReference>
<evidence type="ECO:0000256" key="1">
    <source>
        <dbReference type="ARBA" id="ARBA00022737"/>
    </source>
</evidence>
<dbReference type="InterPro" id="IPR002110">
    <property type="entry name" value="Ankyrin_rpt"/>
</dbReference>
<dbReference type="PANTHER" id="PTHR22958:SF23">
    <property type="entry name" value="DEPENDENT KINASE INHIBITOR PHO81, PUTATIVE (AFU_ORTHOLOGUE AFUA_4G06020)-RELATED"/>
    <property type="match status" value="1"/>
</dbReference>
<dbReference type="PROSITE" id="PS51382">
    <property type="entry name" value="SPX"/>
    <property type="match status" value="1"/>
</dbReference>
<feature type="region of interest" description="Disordered" evidence="5">
    <location>
        <begin position="39"/>
        <end position="74"/>
    </location>
</feature>
<dbReference type="Pfam" id="PF25329">
    <property type="entry name" value="C2_GDE1"/>
    <property type="match status" value="1"/>
</dbReference>
<dbReference type="PRINTS" id="PR01415">
    <property type="entry name" value="ANKYRIN"/>
</dbReference>
<feature type="compositionally biased region" description="Polar residues" evidence="5">
    <location>
        <begin position="63"/>
        <end position="74"/>
    </location>
</feature>
<dbReference type="SUPFAM" id="SSF48403">
    <property type="entry name" value="Ankyrin repeat"/>
    <property type="match status" value="1"/>
</dbReference>
<accession>A0A177WLS6</accession>
<keyword evidence="3 4" id="KW-0040">ANK repeat</keyword>
<evidence type="ECO:0000256" key="5">
    <source>
        <dbReference type="SAM" id="MobiDB-lite"/>
    </source>
</evidence>
<gene>
    <name evidence="8" type="ORF">BDEG_24352</name>
</gene>
<evidence type="ECO:0000313" key="9">
    <source>
        <dbReference type="Proteomes" id="UP000077115"/>
    </source>
</evidence>
<reference evidence="8 9" key="1">
    <citation type="submission" date="2006-10" db="EMBL/GenBank/DDBJ databases">
        <title>The Genome Sequence of Batrachochytrium dendrobatidis JEL423.</title>
        <authorList>
            <consortium name="The Broad Institute Genome Sequencing Platform"/>
            <person name="Birren B."/>
            <person name="Lander E."/>
            <person name="Galagan J."/>
            <person name="Cuomo C."/>
            <person name="Devon K."/>
            <person name="Jaffe D."/>
            <person name="Butler J."/>
            <person name="Alvarez P."/>
            <person name="Gnerre S."/>
            <person name="Grabherr M."/>
            <person name="Kleber M."/>
            <person name="Mauceli E."/>
            <person name="Brockman W."/>
            <person name="Young S."/>
            <person name="LaButti K."/>
            <person name="Sykes S."/>
            <person name="DeCaprio D."/>
            <person name="Crawford M."/>
            <person name="Koehrsen M."/>
            <person name="Engels R."/>
            <person name="Montgomery P."/>
            <person name="Pearson M."/>
            <person name="Howarth C."/>
            <person name="Larson L."/>
            <person name="White J."/>
            <person name="O'Leary S."/>
            <person name="Kodira C."/>
            <person name="Zeng Q."/>
            <person name="Yandava C."/>
            <person name="Alvarado L."/>
            <person name="Longcore J."/>
            <person name="James T."/>
        </authorList>
    </citation>
    <scope>NUCLEOTIDE SEQUENCE [LARGE SCALE GENOMIC DNA]</scope>
    <source>
        <strain evidence="8 9">JEL423</strain>
    </source>
</reference>
<dbReference type="CDD" id="cd14483">
    <property type="entry name" value="SPX_PHO81_NUC-2_like"/>
    <property type="match status" value="1"/>
</dbReference>
<dbReference type="VEuPathDB" id="FungiDB:BDEG_24352"/>
<evidence type="ECO:0008006" key="10">
    <source>
        <dbReference type="Google" id="ProtNLM"/>
    </source>
</evidence>
<protein>
    <recommendedName>
        <fullName evidence="10">SPX domain-containing protein</fullName>
    </recommendedName>
</protein>
<reference evidence="8 9" key="2">
    <citation type="submission" date="2016-05" db="EMBL/GenBank/DDBJ databases">
        <title>Lineage-specific infection strategies underlie the spectrum of fungal disease in amphibians.</title>
        <authorList>
            <person name="Cuomo C.A."/>
            <person name="Farrer R.A."/>
            <person name="James T."/>
            <person name="Longcore J."/>
            <person name="Birren B."/>
        </authorList>
    </citation>
    <scope>NUCLEOTIDE SEQUENCE [LARGE SCALE GENOMIC DNA]</scope>
    <source>
        <strain evidence="8 9">JEL423</strain>
    </source>
</reference>
<feature type="repeat" description="ANK" evidence="4">
    <location>
        <begin position="477"/>
        <end position="509"/>
    </location>
</feature>
<dbReference type="InterPro" id="IPR017946">
    <property type="entry name" value="PLC-like_Pdiesterase_TIM-brl"/>
</dbReference>
<dbReference type="Gene3D" id="3.20.20.190">
    <property type="entry name" value="Phosphatidylinositol (PI) phosphodiesterase"/>
    <property type="match status" value="1"/>
</dbReference>
<dbReference type="Proteomes" id="UP000077115">
    <property type="component" value="Unassembled WGS sequence"/>
</dbReference>
<evidence type="ECO:0000256" key="4">
    <source>
        <dbReference type="PROSITE-ProRule" id="PRU00023"/>
    </source>
</evidence>
<dbReference type="InterPro" id="IPR057506">
    <property type="entry name" value="C2_GPCPD1"/>
</dbReference>
<dbReference type="InterPro" id="IPR030395">
    <property type="entry name" value="GP_PDE_dom"/>
</dbReference>
<dbReference type="STRING" id="403673.A0A177WLS6"/>
<evidence type="ECO:0000256" key="2">
    <source>
        <dbReference type="ARBA" id="ARBA00022801"/>
    </source>
</evidence>
<feature type="repeat" description="ANK" evidence="4">
    <location>
        <begin position="312"/>
        <end position="344"/>
    </location>
</feature>
<evidence type="ECO:0000313" key="8">
    <source>
        <dbReference type="EMBL" id="OAJ40645.1"/>
    </source>
</evidence>
<proteinExistence type="predicted"/>
<evidence type="ECO:0000259" key="7">
    <source>
        <dbReference type="PROSITE" id="PS51704"/>
    </source>
</evidence>
<feature type="domain" description="SPX" evidence="6">
    <location>
        <begin position="1"/>
        <end position="181"/>
    </location>
</feature>
<dbReference type="Pfam" id="PF03009">
    <property type="entry name" value="GDPD"/>
    <property type="match status" value="1"/>
</dbReference>
<dbReference type="SMART" id="SM00248">
    <property type="entry name" value="ANK"/>
    <property type="match status" value="6"/>
</dbReference>
<keyword evidence="2" id="KW-0378">Hydrolase</keyword>
<sequence>MKFGKFIQGIASEWATPHYINYKALKKIIGSVEDEAAVAQDDPTNAHPGFTSLAAGMPPHMDASTNSTESNQSHTDLQAQKTAFFYRLERELEKVNTFYIQKEAEFKVRLRSLLDKKRILSNAPTKAARFSRSSLHQAFMQFQNDLAKLQKFVEVNATGFRKILKKWDKRAKSATKELYLSRQIEIQPCFNNDVLADLTDIAATNIVELEKQIEGMELDGQETDSSFIESRIVKGNSTLDEADIELSKYLFEKNHVQIIEFLQRQRPSALTAEDPQFFSRLFLRFCAESSFECLHVLLKTGQININSVDDVNDHSCLHETAIAGRLDILKLAIEYGAIVDISNVYGRKPLHYAAMYGHADCASHLLTLGTAIDALDHDGNSALVYAIIGGHTRCVEIFLENNAMIDPSSPTAPIPISLACKYGHTDIATLLLKKGAQLLQDTDGMDPLHMACREGHAEITQLLISHGANIESPDPFNNWTPVFFAASEGHFKCIQALLAVGCRIDIKDDSGWLPWTYTLYRGHIQVASLLAVTDTKVAPAATVSSKVSDTTTAINSIKPMAPSGLFMDEAPSGIIQDLDMNLDEIPLLSLPPPIIPFRIYGHNYLEQKMNLQIHFGSFHANTQKSPIRLFGLSQLSSLKLVITSKPDDGVPYSVILPLKDELEVFTFNINNDEDFSIQFDIYPTFGTKVIGRAVVLRSQLTQAVKRSWNGAGESEGMICPLFDNRLHVVGEIAFEFSIVKPFVHPRLRIGGKVDTYWKSTKVVSNPKSSTDTVHSFVTATSLAEEYIQLVVQTTRDGIAVVCPDWFLPVSTVNISLAQLTFEQAKSQWLALRVQSKQKQGTLAATLQDSPNLAYLSQSHKLSSADLAKAIYDSFYSLEQVLDLLPLSVGVQISLKYPTAHQYTKLNLSDLPDINTYTDIILQTVYNTSNLPRSIIFSSFNPSVCTAISWKQPNYGVFFGTHCGFSGVEEEAGEDKRCTSIKEAIKFAKASNSLGLICQATPFIQMPVLINTVKESGLILATFGEVNNQIEVSKIQESYGVDALITGRVFKYNI</sequence>
<dbReference type="SUPFAM" id="SSF51695">
    <property type="entry name" value="PLC-like phosphodiesterases"/>
    <property type="match status" value="1"/>
</dbReference>